<comment type="function">
    <text evidence="1">The phosphoenolpyruvate-dependent sugar phosphotransferase system (sugar PTS), a major carbohydrate active transport system, catalyzes the phosphorylation of incoming sugar substrates concomitantly with their translocation across the cell membrane. The enzyme II CmtAB PTS system is involved in D-mannitol transport.</text>
</comment>
<evidence type="ECO:0000256" key="1">
    <source>
        <dbReference type="ARBA" id="ARBA00002434"/>
    </source>
</evidence>
<sequence>MSDDILTRANVVAEGSATTKDDAIREAGALLVSSGAVDPSYVDAMLEREKSVSTYMGNLLAIPHGTNESKDAIKTSALSFVRYPAPIDWDGEEVRFVVGIAGVGDEHLGILSKIAIIFSDEDEVAKLVNATDADTLYALLEEVNAE</sequence>
<dbReference type="GO" id="GO:0005886">
    <property type="term" value="C:plasma membrane"/>
    <property type="evidence" value="ECO:0007669"/>
    <property type="project" value="TreeGrafter"/>
</dbReference>
<evidence type="ECO:0000313" key="13">
    <source>
        <dbReference type="EMBL" id="RWZ49974.1"/>
    </source>
</evidence>
<dbReference type="Pfam" id="PF00359">
    <property type="entry name" value="PTS_EIIA_2"/>
    <property type="match status" value="1"/>
</dbReference>
<keyword evidence="8" id="KW-0418">Kinase</keyword>
<proteinExistence type="predicted"/>
<dbReference type="PROSITE" id="PS00372">
    <property type="entry name" value="PTS_EIIA_TYPE_2_HIS"/>
    <property type="match status" value="1"/>
</dbReference>
<evidence type="ECO:0000256" key="4">
    <source>
        <dbReference type="ARBA" id="ARBA00022553"/>
    </source>
</evidence>
<keyword evidence="7" id="KW-0598">Phosphotransferase system</keyword>
<accession>A0A444PRX2</accession>
<dbReference type="PROSITE" id="PS51094">
    <property type="entry name" value="PTS_EIIA_TYPE_2"/>
    <property type="match status" value="1"/>
</dbReference>
<evidence type="ECO:0000256" key="3">
    <source>
        <dbReference type="ARBA" id="ARBA00022448"/>
    </source>
</evidence>
<evidence type="ECO:0000256" key="5">
    <source>
        <dbReference type="ARBA" id="ARBA00022597"/>
    </source>
</evidence>
<evidence type="ECO:0000256" key="9">
    <source>
        <dbReference type="ARBA" id="ARBA00029908"/>
    </source>
</evidence>
<keyword evidence="14" id="KW-1185">Reference proteome</keyword>
<dbReference type="GO" id="GO:0090563">
    <property type="term" value="F:protein-phosphocysteine-sugar phosphotransferase activity"/>
    <property type="evidence" value="ECO:0007669"/>
    <property type="project" value="TreeGrafter"/>
</dbReference>
<dbReference type="SUPFAM" id="SSF55804">
    <property type="entry name" value="Phoshotransferase/anion transport protein"/>
    <property type="match status" value="1"/>
</dbReference>
<evidence type="ECO:0000256" key="7">
    <source>
        <dbReference type="ARBA" id="ARBA00022683"/>
    </source>
</evidence>
<evidence type="ECO:0000256" key="10">
    <source>
        <dbReference type="ARBA" id="ARBA00030956"/>
    </source>
</evidence>
<keyword evidence="4" id="KW-0597">Phosphoprotein</keyword>
<evidence type="ECO:0000256" key="11">
    <source>
        <dbReference type="ARBA" id="ARBA00030962"/>
    </source>
</evidence>
<evidence type="ECO:0000256" key="8">
    <source>
        <dbReference type="ARBA" id="ARBA00022777"/>
    </source>
</evidence>
<evidence type="ECO:0000256" key="6">
    <source>
        <dbReference type="ARBA" id="ARBA00022679"/>
    </source>
</evidence>
<dbReference type="Proteomes" id="UP000288547">
    <property type="component" value="Unassembled WGS sequence"/>
</dbReference>
<protein>
    <recommendedName>
        <fullName evidence="2">Mannitol-specific phosphotransferase enzyme IIA component</fullName>
    </recommendedName>
    <alternativeName>
        <fullName evidence="10">EIIA</fullName>
    </alternativeName>
    <alternativeName>
        <fullName evidence="11">EIII</fullName>
    </alternativeName>
    <alternativeName>
        <fullName evidence="9">PTS system mannitol-specific EIIA component</fullName>
    </alternativeName>
</protein>
<evidence type="ECO:0000313" key="14">
    <source>
        <dbReference type="Proteomes" id="UP000288547"/>
    </source>
</evidence>
<feature type="domain" description="PTS EIIA type-2" evidence="12">
    <location>
        <begin position="4"/>
        <end position="143"/>
    </location>
</feature>
<dbReference type="RefSeq" id="WP_128495432.1">
    <property type="nucleotide sequence ID" value="NZ_RZNB01000004.1"/>
</dbReference>
<evidence type="ECO:0000256" key="2">
    <source>
        <dbReference type="ARBA" id="ARBA00014783"/>
    </source>
</evidence>
<dbReference type="PANTHER" id="PTHR30181">
    <property type="entry name" value="MANNITOL PERMEASE IIC COMPONENT"/>
    <property type="match status" value="1"/>
</dbReference>
<keyword evidence="5" id="KW-0762">Sugar transport</keyword>
<gene>
    <name evidence="13" type="ORF">ELQ90_11555</name>
</gene>
<dbReference type="PANTHER" id="PTHR30181:SF2">
    <property type="entry name" value="PTS SYSTEM MANNITOL-SPECIFIC EIICBA COMPONENT"/>
    <property type="match status" value="1"/>
</dbReference>
<dbReference type="CDD" id="cd00211">
    <property type="entry name" value="PTS_IIA_fru"/>
    <property type="match status" value="1"/>
</dbReference>
<evidence type="ECO:0000259" key="12">
    <source>
        <dbReference type="PROSITE" id="PS51094"/>
    </source>
</evidence>
<dbReference type="AlphaFoldDB" id="A0A444PRX2"/>
<reference evidence="13 14" key="1">
    <citation type="submission" date="2018-12" db="EMBL/GenBank/DDBJ databases">
        <authorList>
            <person name="Li F."/>
        </authorList>
    </citation>
    <scope>NUCLEOTIDE SEQUENCE [LARGE SCALE GENOMIC DNA]</scope>
    <source>
        <strain evidence="13 14">11W25H-1</strain>
    </source>
</reference>
<dbReference type="GO" id="GO:0009401">
    <property type="term" value="P:phosphoenolpyruvate-dependent sugar phosphotransferase system"/>
    <property type="evidence" value="ECO:0007669"/>
    <property type="project" value="UniProtKB-KW"/>
</dbReference>
<dbReference type="InterPro" id="IPR050893">
    <property type="entry name" value="Sugar_PTS"/>
</dbReference>
<keyword evidence="3" id="KW-0813">Transport</keyword>
<dbReference type="InterPro" id="IPR002178">
    <property type="entry name" value="PTS_EIIA_type-2_dom"/>
</dbReference>
<dbReference type="OrthoDB" id="1640042at2"/>
<dbReference type="InterPro" id="IPR016152">
    <property type="entry name" value="PTrfase/Anion_transptr"/>
</dbReference>
<name>A0A444PRX2_9MICO</name>
<comment type="caution">
    <text evidence="13">The sequence shown here is derived from an EMBL/GenBank/DDBJ whole genome shotgun (WGS) entry which is preliminary data.</text>
</comment>
<dbReference type="Gene3D" id="3.40.930.10">
    <property type="entry name" value="Mannitol-specific EII, Chain A"/>
    <property type="match status" value="1"/>
</dbReference>
<keyword evidence="6" id="KW-0808">Transferase</keyword>
<dbReference type="GO" id="GO:0016301">
    <property type="term" value="F:kinase activity"/>
    <property type="evidence" value="ECO:0007669"/>
    <property type="project" value="UniProtKB-KW"/>
</dbReference>
<organism evidence="13 14">
    <name type="scientific">Labedella phragmitis</name>
    <dbReference type="NCBI Taxonomy" id="2498849"/>
    <lineage>
        <taxon>Bacteria</taxon>
        <taxon>Bacillati</taxon>
        <taxon>Actinomycetota</taxon>
        <taxon>Actinomycetes</taxon>
        <taxon>Micrococcales</taxon>
        <taxon>Microbacteriaceae</taxon>
        <taxon>Labedella</taxon>
    </lineage>
</organism>
<dbReference type="EMBL" id="RZNB01000004">
    <property type="protein sequence ID" value="RWZ49974.1"/>
    <property type="molecule type" value="Genomic_DNA"/>
</dbReference>